<evidence type="ECO:0000313" key="2">
    <source>
        <dbReference type="Proteomes" id="UP000887116"/>
    </source>
</evidence>
<sequence>MTCFDTTAINVMENLRLLKKFRSRIFFKILQPYSTLISNADLKRRQIKYPDKVIDSIPDYNSQVQVRIEIAKEWFNKTHLLYVYDPGSMKTEHLYSPSITSS</sequence>
<organism evidence="1 2">
    <name type="scientific">Trichonephila clavata</name>
    <name type="common">Joro spider</name>
    <name type="synonym">Nephila clavata</name>
    <dbReference type="NCBI Taxonomy" id="2740835"/>
    <lineage>
        <taxon>Eukaryota</taxon>
        <taxon>Metazoa</taxon>
        <taxon>Ecdysozoa</taxon>
        <taxon>Arthropoda</taxon>
        <taxon>Chelicerata</taxon>
        <taxon>Arachnida</taxon>
        <taxon>Araneae</taxon>
        <taxon>Araneomorphae</taxon>
        <taxon>Entelegynae</taxon>
        <taxon>Araneoidea</taxon>
        <taxon>Nephilidae</taxon>
        <taxon>Trichonephila</taxon>
    </lineage>
</organism>
<protein>
    <submittedName>
        <fullName evidence="1">Uncharacterized protein</fullName>
    </submittedName>
</protein>
<reference evidence="1" key="1">
    <citation type="submission" date="2020-07" db="EMBL/GenBank/DDBJ databases">
        <title>Multicomponent nature underlies the extraordinary mechanical properties of spider dragline silk.</title>
        <authorList>
            <person name="Kono N."/>
            <person name="Nakamura H."/>
            <person name="Mori M."/>
            <person name="Yoshida Y."/>
            <person name="Ohtoshi R."/>
            <person name="Malay A.D."/>
            <person name="Moran D.A.P."/>
            <person name="Tomita M."/>
            <person name="Numata K."/>
            <person name="Arakawa K."/>
        </authorList>
    </citation>
    <scope>NUCLEOTIDE SEQUENCE</scope>
</reference>
<proteinExistence type="predicted"/>
<keyword evidence="2" id="KW-1185">Reference proteome</keyword>
<evidence type="ECO:0000313" key="1">
    <source>
        <dbReference type="EMBL" id="GFQ65493.1"/>
    </source>
</evidence>
<dbReference type="EMBL" id="BMAO01000249">
    <property type="protein sequence ID" value="GFQ65493.1"/>
    <property type="molecule type" value="Genomic_DNA"/>
</dbReference>
<name>A0A8X6K9W1_TRICU</name>
<accession>A0A8X6K9W1</accession>
<gene>
    <name evidence="1" type="ORF">TNCT_652221</name>
</gene>
<dbReference type="Proteomes" id="UP000887116">
    <property type="component" value="Unassembled WGS sequence"/>
</dbReference>
<comment type="caution">
    <text evidence="1">The sequence shown here is derived from an EMBL/GenBank/DDBJ whole genome shotgun (WGS) entry which is preliminary data.</text>
</comment>
<dbReference type="AlphaFoldDB" id="A0A8X6K9W1"/>